<dbReference type="WBParaSite" id="ASIM_0000177401-mRNA-1">
    <property type="protein sequence ID" value="ASIM_0000177401-mRNA-1"/>
    <property type="gene ID" value="ASIM_0000177401"/>
</dbReference>
<name>A0A0M3J2L5_ANISI</name>
<dbReference type="InterPro" id="IPR045071">
    <property type="entry name" value="BBP-like"/>
</dbReference>
<organism evidence="5">
    <name type="scientific">Anisakis simplex</name>
    <name type="common">Herring worm</name>
    <dbReference type="NCBI Taxonomy" id="6269"/>
    <lineage>
        <taxon>Eukaryota</taxon>
        <taxon>Metazoa</taxon>
        <taxon>Ecdysozoa</taxon>
        <taxon>Nematoda</taxon>
        <taxon>Chromadorea</taxon>
        <taxon>Rhabditida</taxon>
        <taxon>Spirurina</taxon>
        <taxon>Ascaridomorpha</taxon>
        <taxon>Ascaridoidea</taxon>
        <taxon>Anisakidae</taxon>
        <taxon>Anisakis</taxon>
        <taxon>Anisakis simplex complex</taxon>
    </lineage>
</organism>
<reference evidence="5" key="1">
    <citation type="submission" date="2017-02" db="UniProtKB">
        <authorList>
            <consortium name="WormBaseParasite"/>
        </authorList>
    </citation>
    <scope>IDENTIFICATION</scope>
</reference>
<evidence type="ECO:0000313" key="3">
    <source>
        <dbReference type="EMBL" id="VDK19004.1"/>
    </source>
</evidence>
<dbReference type="Gene3D" id="3.30.1370.10">
    <property type="entry name" value="K Homology domain, type 1"/>
    <property type="match status" value="1"/>
</dbReference>
<gene>
    <name evidence="3" type="ORF">ASIM_LOCUS1648</name>
</gene>
<dbReference type="InterPro" id="IPR004087">
    <property type="entry name" value="KH_dom"/>
</dbReference>
<evidence type="ECO:0000313" key="4">
    <source>
        <dbReference type="Proteomes" id="UP000267096"/>
    </source>
</evidence>
<dbReference type="PANTHER" id="PTHR11208:SF147">
    <property type="entry name" value="RNA-BINDING PROTEIN ASD-2"/>
    <property type="match status" value="1"/>
</dbReference>
<accession>A0A0M3J2L5</accession>
<dbReference type="InterPro" id="IPR055256">
    <property type="entry name" value="KH_1_KHDC4/BBP-like"/>
</dbReference>
<evidence type="ECO:0000256" key="1">
    <source>
        <dbReference type="ARBA" id="ARBA00022884"/>
    </source>
</evidence>
<evidence type="ECO:0000259" key="2">
    <source>
        <dbReference type="SMART" id="SM00322"/>
    </source>
</evidence>
<feature type="domain" description="K Homology" evidence="2">
    <location>
        <begin position="89"/>
        <end position="181"/>
    </location>
</feature>
<proteinExistence type="predicted"/>
<dbReference type="PANTHER" id="PTHR11208">
    <property type="entry name" value="RNA-BINDING PROTEIN RELATED"/>
    <property type="match status" value="1"/>
</dbReference>
<dbReference type="EMBL" id="UYRR01001858">
    <property type="protein sequence ID" value="VDK19004.1"/>
    <property type="molecule type" value="Genomic_DNA"/>
</dbReference>
<dbReference type="GO" id="GO:0005634">
    <property type="term" value="C:nucleus"/>
    <property type="evidence" value="ECO:0007669"/>
    <property type="project" value="TreeGrafter"/>
</dbReference>
<dbReference type="InterPro" id="IPR036612">
    <property type="entry name" value="KH_dom_type_1_sf"/>
</dbReference>
<evidence type="ECO:0000313" key="5">
    <source>
        <dbReference type="WBParaSite" id="ASIM_0000177401-mRNA-1"/>
    </source>
</evidence>
<dbReference type="SMART" id="SM00322">
    <property type="entry name" value="KH"/>
    <property type="match status" value="1"/>
</dbReference>
<reference evidence="3 4" key="2">
    <citation type="submission" date="2018-11" db="EMBL/GenBank/DDBJ databases">
        <authorList>
            <consortium name="Pathogen Informatics"/>
        </authorList>
    </citation>
    <scope>NUCLEOTIDE SEQUENCE [LARGE SCALE GENOMIC DNA]</scope>
</reference>
<dbReference type="AlphaFoldDB" id="A0A0M3J2L5"/>
<sequence>MPTFTSGAFEEQNEAVRYLDELVRDMRKLNAIQRTSPLLFLHARYLLTTEMDRIWTVIYRRNLYQLSPSYLTPQNYYPSRHYMSEDEMITLQEKVEIPQKTGYNYICRILGPRGKTVRRLEAETGCHILIRGEGSLKNRRRELRLKKYAGWEHLTEPLHVLVIAFDKDLRNCELKLNSGIAAVSALINPTIASKAPKQLLHLSNIKPVVSSRDDPEEDSC</sequence>
<keyword evidence="4" id="KW-1185">Reference proteome</keyword>
<keyword evidence="1" id="KW-0694">RNA-binding</keyword>
<dbReference type="Proteomes" id="UP000267096">
    <property type="component" value="Unassembled WGS sequence"/>
</dbReference>
<protein>
    <submittedName>
        <fullName evidence="5">KH domain-containing protein</fullName>
    </submittedName>
</protein>
<dbReference type="GO" id="GO:0048024">
    <property type="term" value="P:regulation of mRNA splicing, via spliceosome"/>
    <property type="evidence" value="ECO:0007669"/>
    <property type="project" value="TreeGrafter"/>
</dbReference>
<dbReference type="GO" id="GO:0003729">
    <property type="term" value="F:mRNA binding"/>
    <property type="evidence" value="ECO:0007669"/>
    <property type="project" value="TreeGrafter"/>
</dbReference>
<dbReference type="OrthoDB" id="5837719at2759"/>
<dbReference type="SUPFAM" id="SSF54791">
    <property type="entry name" value="Eukaryotic type KH-domain (KH-domain type I)"/>
    <property type="match status" value="1"/>
</dbReference>
<dbReference type="Pfam" id="PF22675">
    <property type="entry name" value="KH-I_KHDC4-BBP"/>
    <property type="match status" value="1"/>
</dbReference>